<dbReference type="InterPro" id="IPR004360">
    <property type="entry name" value="Glyas_Fos-R_dOase_dom"/>
</dbReference>
<feature type="domain" description="VOC" evidence="1">
    <location>
        <begin position="131"/>
        <end position="247"/>
    </location>
</feature>
<dbReference type="Pfam" id="PF18029">
    <property type="entry name" value="Glyoxalase_6"/>
    <property type="match status" value="1"/>
</dbReference>
<dbReference type="RefSeq" id="WP_378966279.1">
    <property type="nucleotide sequence ID" value="NZ_JBHTBJ010000005.1"/>
</dbReference>
<comment type="caution">
    <text evidence="2">The sequence shown here is derived from an EMBL/GenBank/DDBJ whole genome shotgun (WGS) entry which is preliminary data.</text>
</comment>
<dbReference type="InterPro" id="IPR052164">
    <property type="entry name" value="Anthracycline_SecMetBiosynth"/>
</dbReference>
<evidence type="ECO:0000313" key="2">
    <source>
        <dbReference type="EMBL" id="MFC7274410.1"/>
    </source>
</evidence>
<sequence length="253" mass="27249">MTASTPGFPTWVDLGTADLEGARRFYSALFGWGFEDDGAYTTFLLNGRPVAGAGPLYDAGQPTAWSTYIATDDADAVAARVAANGGKVLVPPFDVHDQGRMAAFLDPGGAPFSVWQAGTMYGAELFDVPGSLTWNELNARDLEGAHAFYGAVFGWQFRHSSIGDMPYLVAKRNETPICGIQPMTAENWPADVSPHWMVYFAVHDCDRSAQHALALGGRVLFPPASLQFGRYAVLTDPQGGMFAVLASHRRHSA</sequence>
<reference evidence="3" key="1">
    <citation type="journal article" date="2019" name="Int. J. Syst. Evol. Microbiol.">
        <title>The Global Catalogue of Microorganisms (GCM) 10K type strain sequencing project: providing services to taxonomists for standard genome sequencing and annotation.</title>
        <authorList>
            <consortium name="The Broad Institute Genomics Platform"/>
            <consortium name="The Broad Institute Genome Sequencing Center for Infectious Disease"/>
            <person name="Wu L."/>
            <person name="Ma J."/>
        </authorList>
    </citation>
    <scope>NUCLEOTIDE SEQUENCE [LARGE SCALE GENOMIC DNA]</scope>
    <source>
        <strain evidence="3">XZYJT-10</strain>
    </source>
</reference>
<dbReference type="PANTHER" id="PTHR33993">
    <property type="entry name" value="GLYOXALASE-RELATED"/>
    <property type="match status" value="1"/>
</dbReference>
<gene>
    <name evidence="2" type="ORF">ACFQS1_10505</name>
</gene>
<evidence type="ECO:0000313" key="3">
    <source>
        <dbReference type="Proteomes" id="UP001596548"/>
    </source>
</evidence>
<dbReference type="Proteomes" id="UP001596548">
    <property type="component" value="Unassembled WGS sequence"/>
</dbReference>
<dbReference type="PANTHER" id="PTHR33993:SF14">
    <property type="entry name" value="GB|AAF24581.1"/>
    <property type="match status" value="1"/>
</dbReference>
<evidence type="ECO:0000259" key="1">
    <source>
        <dbReference type="PROSITE" id="PS51819"/>
    </source>
</evidence>
<dbReference type="SUPFAM" id="SSF54593">
    <property type="entry name" value="Glyoxalase/Bleomycin resistance protein/Dihydroxybiphenyl dioxygenase"/>
    <property type="match status" value="2"/>
</dbReference>
<dbReference type="EMBL" id="JBHTBJ010000005">
    <property type="protein sequence ID" value="MFC7274410.1"/>
    <property type="molecule type" value="Genomic_DNA"/>
</dbReference>
<dbReference type="PROSITE" id="PS51819">
    <property type="entry name" value="VOC"/>
    <property type="match status" value="2"/>
</dbReference>
<feature type="domain" description="VOC" evidence="1">
    <location>
        <begin position="8"/>
        <end position="117"/>
    </location>
</feature>
<keyword evidence="3" id="KW-1185">Reference proteome</keyword>
<dbReference type="InterPro" id="IPR037523">
    <property type="entry name" value="VOC_core"/>
</dbReference>
<protein>
    <submittedName>
        <fullName evidence="2">VOC family protein</fullName>
    </submittedName>
</protein>
<dbReference type="Gene3D" id="3.10.180.10">
    <property type="entry name" value="2,3-Dihydroxybiphenyl 1,2-Dioxygenase, domain 1"/>
    <property type="match status" value="2"/>
</dbReference>
<organism evidence="2 3">
    <name type="scientific">Paractinoplanes rhizophilus</name>
    <dbReference type="NCBI Taxonomy" id="1416877"/>
    <lineage>
        <taxon>Bacteria</taxon>
        <taxon>Bacillati</taxon>
        <taxon>Actinomycetota</taxon>
        <taxon>Actinomycetes</taxon>
        <taxon>Micromonosporales</taxon>
        <taxon>Micromonosporaceae</taxon>
        <taxon>Paractinoplanes</taxon>
    </lineage>
</organism>
<name>A0ABW2HPI3_9ACTN</name>
<dbReference type="Pfam" id="PF00903">
    <property type="entry name" value="Glyoxalase"/>
    <property type="match status" value="1"/>
</dbReference>
<dbReference type="InterPro" id="IPR029068">
    <property type="entry name" value="Glyas_Bleomycin-R_OHBP_Dase"/>
</dbReference>
<proteinExistence type="predicted"/>
<accession>A0ABW2HPI3</accession>
<dbReference type="InterPro" id="IPR041581">
    <property type="entry name" value="Glyoxalase_6"/>
</dbReference>
<dbReference type="CDD" id="cd07247">
    <property type="entry name" value="SgaA_N_like"/>
    <property type="match status" value="2"/>
</dbReference>